<dbReference type="GO" id="GO:0005509">
    <property type="term" value="F:calcium ion binding"/>
    <property type="evidence" value="ECO:0007669"/>
    <property type="project" value="InterPro"/>
</dbReference>
<dbReference type="PROSITE" id="PS51162">
    <property type="entry name" value="THYROGLOBULIN_1_2"/>
    <property type="match status" value="1"/>
</dbReference>
<dbReference type="Gene3D" id="4.10.800.10">
    <property type="entry name" value="Thyroglobulin type-1"/>
    <property type="match status" value="1"/>
</dbReference>
<feature type="compositionally biased region" description="Acidic residues" evidence="15">
    <location>
        <begin position="410"/>
        <end position="443"/>
    </location>
</feature>
<dbReference type="InterPro" id="IPR000716">
    <property type="entry name" value="Thyroglobulin_1"/>
</dbReference>
<dbReference type="SUPFAM" id="SSF57610">
    <property type="entry name" value="Thyroglobulin type-1 domain"/>
    <property type="match status" value="1"/>
</dbReference>
<reference evidence="18" key="1">
    <citation type="submission" date="2025-08" db="UniProtKB">
        <authorList>
            <consortium name="Ensembl"/>
        </authorList>
    </citation>
    <scope>IDENTIFICATION</scope>
</reference>
<comment type="subcellular location">
    <subcellularLocation>
        <location evidence="1">Secreted</location>
        <location evidence="1">Extracellular space</location>
        <location evidence="1">Extracellular matrix</location>
    </subcellularLocation>
</comment>
<evidence type="ECO:0000256" key="9">
    <source>
        <dbReference type="ARBA" id="ARBA00023180"/>
    </source>
</evidence>
<dbReference type="PANTHER" id="PTHR13866:SF18">
    <property type="entry name" value="TESTICAN-2"/>
    <property type="match status" value="1"/>
</dbReference>
<name>A0A3Q3WZR1_MOLML</name>
<feature type="domain" description="Kazal-like" evidence="17">
    <location>
        <begin position="152"/>
        <end position="203"/>
    </location>
</feature>
<dbReference type="SUPFAM" id="SSF100895">
    <property type="entry name" value="Kazal-type serine protease inhibitors"/>
    <property type="match status" value="1"/>
</dbReference>
<dbReference type="InterPro" id="IPR011992">
    <property type="entry name" value="EF-hand-dom_pair"/>
</dbReference>
<keyword evidence="7" id="KW-0654">Proteoglycan</keyword>
<sequence length="443" mass="49189">MWICNSSSISSSISSSRRRRIHPGPNCTSMVSVRVVACLCLLAGFSLQVDVKSGNQEAGKAGNFMEDEQWLSTISQYSRKTKHWNRFRDVTVMDSPEFTVPLLRFFSAADTTKDPCQNVKCSRHKVCVAQGHQRAMCVNRKKLEVQQSGQPEAHESSCKPCPGTASSPVCGSDGHNYASECKLEQQACLTGKELSIMCTGFCPCAAAINADTKRESCTGQDLADLGDRLRDWFQLLHGNAKQNNSGRLSAGTASALERSLVASCKDSIGWMFSKLDTNGDLYLDHAELAAINLDKYEVCIRPFFNSCDSYKDGKVSTAEWCLCFWREKPPCLAELERIQVQEVARKKPGMYIPSCDQDGYYRRVQCDQGRGECWCSDQHGEEMMGSRIHGNPDCDEVAGYSGNFGSGVGWEDEEEEKEAEDNGEEAEEEEEEEGETDDGGYIW</sequence>
<dbReference type="SMART" id="SM00211">
    <property type="entry name" value="TY"/>
    <property type="match status" value="1"/>
</dbReference>
<keyword evidence="5" id="KW-0732">Signal</keyword>
<dbReference type="FunFam" id="4.10.800.10:FF:000001">
    <property type="entry name" value="Testican-3 isoform 2"/>
    <property type="match status" value="1"/>
</dbReference>
<reference evidence="18" key="2">
    <citation type="submission" date="2025-09" db="UniProtKB">
        <authorList>
            <consortium name="Ensembl"/>
        </authorList>
    </citation>
    <scope>IDENTIFICATION</scope>
</reference>
<dbReference type="PANTHER" id="PTHR13866">
    <property type="entry name" value="SPARC OSTEONECTIN"/>
    <property type="match status" value="1"/>
</dbReference>
<keyword evidence="19" id="KW-1185">Reference proteome</keyword>
<feature type="domain" description="Thyroglobulin type-1" evidence="16">
    <location>
        <begin position="328"/>
        <end position="394"/>
    </location>
</feature>
<dbReference type="Proteomes" id="UP000261620">
    <property type="component" value="Unplaced"/>
</dbReference>
<dbReference type="FunFam" id="1.10.238.10:FF:000101">
    <property type="entry name" value="SPARC/osteonectin, cwcv and kazal-like domains proteoglycan 2"/>
    <property type="match status" value="1"/>
</dbReference>
<dbReference type="GO" id="GO:0005615">
    <property type="term" value="C:extracellular space"/>
    <property type="evidence" value="ECO:0007669"/>
    <property type="project" value="TreeGrafter"/>
</dbReference>
<dbReference type="GO" id="GO:0005518">
    <property type="term" value="F:collagen binding"/>
    <property type="evidence" value="ECO:0007669"/>
    <property type="project" value="TreeGrafter"/>
</dbReference>
<evidence type="ECO:0000256" key="15">
    <source>
        <dbReference type="SAM" id="MobiDB-lite"/>
    </source>
</evidence>
<protein>
    <recommendedName>
        <fullName evidence="12">Testican-2</fullName>
    </recommendedName>
    <alternativeName>
        <fullName evidence="13">SPARC/osteonectin, CWCV, and Kazal-like domains proteoglycan 2</fullName>
    </alternativeName>
</protein>
<evidence type="ECO:0000256" key="6">
    <source>
        <dbReference type="ARBA" id="ARBA00022837"/>
    </source>
</evidence>
<dbReference type="AlphaFoldDB" id="A0A3Q3WZR1"/>
<evidence type="ECO:0000256" key="11">
    <source>
        <dbReference type="ARBA" id="ARBA00054013"/>
    </source>
</evidence>
<evidence type="ECO:0000259" key="17">
    <source>
        <dbReference type="PROSITE" id="PS51465"/>
    </source>
</evidence>
<dbReference type="SMART" id="SM00280">
    <property type="entry name" value="KAZAL"/>
    <property type="match status" value="1"/>
</dbReference>
<evidence type="ECO:0000256" key="5">
    <source>
        <dbReference type="ARBA" id="ARBA00022729"/>
    </source>
</evidence>
<dbReference type="FunFam" id="3.30.60.30:FF:000003">
    <property type="entry name" value="SPARC/osteonectin, cwcv and kazal-like domains proteoglycan 3"/>
    <property type="match status" value="1"/>
</dbReference>
<keyword evidence="6" id="KW-0106">Calcium</keyword>
<dbReference type="InterPro" id="IPR036857">
    <property type="entry name" value="Thyroglobulin_1_sf"/>
</dbReference>
<organism evidence="18 19">
    <name type="scientific">Mola mola</name>
    <name type="common">Ocean sunfish</name>
    <name type="synonym">Tetraodon mola</name>
    <dbReference type="NCBI Taxonomy" id="94237"/>
    <lineage>
        <taxon>Eukaryota</taxon>
        <taxon>Metazoa</taxon>
        <taxon>Chordata</taxon>
        <taxon>Craniata</taxon>
        <taxon>Vertebrata</taxon>
        <taxon>Euteleostomi</taxon>
        <taxon>Actinopterygii</taxon>
        <taxon>Neopterygii</taxon>
        <taxon>Teleostei</taxon>
        <taxon>Neoteleostei</taxon>
        <taxon>Acanthomorphata</taxon>
        <taxon>Eupercaria</taxon>
        <taxon>Tetraodontiformes</taxon>
        <taxon>Molidae</taxon>
        <taxon>Mola</taxon>
    </lineage>
</organism>
<evidence type="ECO:0000256" key="2">
    <source>
        <dbReference type="ARBA" id="ARBA00022525"/>
    </source>
</evidence>
<dbReference type="InterPro" id="IPR002350">
    <property type="entry name" value="Kazal_dom"/>
</dbReference>
<evidence type="ECO:0000256" key="8">
    <source>
        <dbReference type="ARBA" id="ARBA00023157"/>
    </source>
</evidence>
<feature type="disulfide bond" evidence="14">
    <location>
        <begin position="366"/>
        <end position="373"/>
    </location>
</feature>
<keyword evidence="3" id="KW-0272">Extracellular matrix</keyword>
<evidence type="ECO:0000256" key="7">
    <source>
        <dbReference type="ARBA" id="ARBA00022974"/>
    </source>
</evidence>
<dbReference type="Ensembl" id="ENSMMOT00000018513.1">
    <property type="protein sequence ID" value="ENSMMOP00000018217.1"/>
    <property type="gene ID" value="ENSMMOG00000013801.1"/>
</dbReference>
<comment type="function">
    <text evidence="11">May participate in diverse steps of neurogenesis. Binds calcium.</text>
</comment>
<evidence type="ECO:0000259" key="16">
    <source>
        <dbReference type="PROSITE" id="PS51162"/>
    </source>
</evidence>
<dbReference type="InterPro" id="IPR019577">
    <property type="entry name" value="SPARC/Testican_Ca-bd-dom"/>
</dbReference>
<dbReference type="InterPro" id="IPR036058">
    <property type="entry name" value="Kazal_dom_sf"/>
</dbReference>
<dbReference type="Gene3D" id="1.10.238.10">
    <property type="entry name" value="EF-hand"/>
    <property type="match status" value="1"/>
</dbReference>
<dbReference type="Gene3D" id="3.30.60.30">
    <property type="match status" value="1"/>
</dbReference>
<keyword evidence="10" id="KW-0357">Heparan sulfate</keyword>
<keyword evidence="4" id="KW-0597">Phosphoprotein</keyword>
<evidence type="ECO:0000313" key="19">
    <source>
        <dbReference type="Proteomes" id="UP000261620"/>
    </source>
</evidence>
<dbReference type="PROSITE" id="PS51465">
    <property type="entry name" value="KAZAL_2"/>
    <property type="match status" value="1"/>
</dbReference>
<evidence type="ECO:0000256" key="12">
    <source>
        <dbReference type="ARBA" id="ARBA00069184"/>
    </source>
</evidence>
<dbReference type="STRING" id="94237.ENSMMOP00000018217"/>
<dbReference type="GO" id="GO:0050840">
    <property type="term" value="F:extracellular matrix binding"/>
    <property type="evidence" value="ECO:0007669"/>
    <property type="project" value="TreeGrafter"/>
</dbReference>
<evidence type="ECO:0000256" key="1">
    <source>
        <dbReference type="ARBA" id="ARBA00004498"/>
    </source>
</evidence>
<keyword evidence="2" id="KW-0964">Secreted</keyword>
<dbReference type="CDD" id="cd00104">
    <property type="entry name" value="KAZAL_FS"/>
    <property type="match status" value="1"/>
</dbReference>
<evidence type="ECO:0000256" key="13">
    <source>
        <dbReference type="ARBA" id="ARBA00077291"/>
    </source>
</evidence>
<keyword evidence="8 14" id="KW-1015">Disulfide bond</keyword>
<dbReference type="OMA" id="AMCINRK"/>
<comment type="caution">
    <text evidence="14">Lacks conserved residue(s) required for the propagation of feature annotation.</text>
</comment>
<feature type="region of interest" description="Disordered" evidence="15">
    <location>
        <begin position="405"/>
        <end position="443"/>
    </location>
</feature>
<evidence type="ECO:0000256" key="10">
    <source>
        <dbReference type="ARBA" id="ARBA00023207"/>
    </source>
</evidence>
<dbReference type="Pfam" id="PF00086">
    <property type="entry name" value="Thyroglobulin_1"/>
    <property type="match status" value="1"/>
</dbReference>
<dbReference type="CDD" id="cd00191">
    <property type="entry name" value="TY"/>
    <property type="match status" value="1"/>
</dbReference>
<evidence type="ECO:0000313" key="18">
    <source>
        <dbReference type="Ensembl" id="ENSMMOP00000018217.1"/>
    </source>
</evidence>
<dbReference type="SUPFAM" id="SSF47473">
    <property type="entry name" value="EF-hand"/>
    <property type="match status" value="1"/>
</dbReference>
<proteinExistence type="predicted"/>
<dbReference type="Pfam" id="PF10591">
    <property type="entry name" value="SPARC_Ca_bdg"/>
    <property type="match status" value="1"/>
</dbReference>
<keyword evidence="9" id="KW-0325">Glycoprotein</keyword>
<evidence type="ECO:0000256" key="4">
    <source>
        <dbReference type="ARBA" id="ARBA00022553"/>
    </source>
</evidence>
<dbReference type="Pfam" id="PF07648">
    <property type="entry name" value="Kazal_2"/>
    <property type="match status" value="1"/>
</dbReference>
<evidence type="ECO:0000256" key="3">
    <source>
        <dbReference type="ARBA" id="ARBA00022530"/>
    </source>
</evidence>
<evidence type="ECO:0000256" key="14">
    <source>
        <dbReference type="PROSITE-ProRule" id="PRU00500"/>
    </source>
</evidence>
<accession>A0A3Q3WZR1</accession>